<feature type="region of interest" description="Disordered" evidence="8">
    <location>
        <begin position="198"/>
        <end position="248"/>
    </location>
</feature>
<feature type="compositionally biased region" description="Low complexity" evidence="8">
    <location>
        <begin position="83"/>
        <end position="111"/>
    </location>
</feature>
<dbReference type="InterPro" id="IPR019542">
    <property type="entry name" value="Enhancer_polycomb-like_N"/>
</dbReference>
<keyword evidence="4 7" id="KW-0804">Transcription</keyword>
<keyword evidence="5 7" id="KW-0539">Nucleus</keyword>
<protein>
    <recommendedName>
        <fullName evidence="7">Enhancer of polycomb-like protein</fullName>
    </recommendedName>
</protein>
<gene>
    <name evidence="10" type="ORF">DB88DRAFT_462043</name>
</gene>
<evidence type="ECO:0000256" key="3">
    <source>
        <dbReference type="ARBA" id="ARBA00023015"/>
    </source>
</evidence>
<comment type="subcellular location">
    <subcellularLocation>
        <location evidence="1 7">Nucleus</location>
    </subcellularLocation>
</comment>
<feature type="region of interest" description="Disordered" evidence="8">
    <location>
        <begin position="82"/>
        <end position="111"/>
    </location>
</feature>
<proteinExistence type="inferred from homology"/>
<dbReference type="PANTHER" id="PTHR14898">
    <property type="entry name" value="ENHANCER OF POLYCOMB"/>
    <property type="match status" value="1"/>
</dbReference>
<comment type="caution">
    <text evidence="10">The sequence shown here is derived from an EMBL/GenBank/DDBJ whole genome shotgun (WGS) entry which is preliminary data.</text>
</comment>
<feature type="compositionally biased region" description="Basic and acidic residues" evidence="8">
    <location>
        <begin position="480"/>
        <end position="494"/>
    </location>
</feature>
<comment type="function">
    <text evidence="6">Component of the NuA4 histone acetyltransferase complex which is involved in transcriptional activation of selected genes principally by acetylation of nucleosomal histone H4 and H2A. The NuA4 complex is also involved in DNA repair. Involved in gene silencing by neighboring heterochromatin, blockage of the silencing spreading along the chromosome, and required for cell cycle progression through G2/M.</text>
</comment>
<evidence type="ECO:0000313" key="11">
    <source>
        <dbReference type="Proteomes" id="UP001182556"/>
    </source>
</evidence>
<reference evidence="10" key="1">
    <citation type="submission" date="2023-02" db="EMBL/GenBank/DDBJ databases">
        <title>Identification and recombinant expression of a fungal hydrolase from Papiliotrema laurentii that hydrolyzes apple cutin and clears colloidal polyester polyurethane.</title>
        <authorList>
            <consortium name="DOE Joint Genome Institute"/>
            <person name="Roman V.A."/>
            <person name="Bojanowski C."/>
            <person name="Crable B.R."/>
            <person name="Wagner D.N."/>
            <person name="Hung C.S."/>
            <person name="Nadeau L.J."/>
            <person name="Schratz L."/>
            <person name="Haridas S."/>
            <person name="Pangilinan J."/>
            <person name="Lipzen A."/>
            <person name="Na H."/>
            <person name="Yan M."/>
            <person name="Ng V."/>
            <person name="Grigoriev I.V."/>
            <person name="Spatafora J.W."/>
            <person name="Barlow D."/>
            <person name="Biffinger J."/>
            <person name="Kelley-Loughnane N."/>
            <person name="Varaljay V.A."/>
            <person name="Crookes-Goodson W.J."/>
        </authorList>
    </citation>
    <scope>NUCLEOTIDE SEQUENCE</scope>
    <source>
        <strain evidence="10">5307AH</strain>
    </source>
</reference>
<keyword evidence="3 7" id="KW-0805">Transcription regulation</keyword>
<feature type="region of interest" description="Disordered" evidence="8">
    <location>
        <begin position="544"/>
        <end position="564"/>
    </location>
</feature>
<dbReference type="GO" id="GO:0005634">
    <property type="term" value="C:nucleus"/>
    <property type="evidence" value="ECO:0007669"/>
    <property type="project" value="UniProtKB-SubCell"/>
</dbReference>
<feature type="compositionally biased region" description="Polar residues" evidence="8">
    <location>
        <begin position="830"/>
        <end position="839"/>
    </location>
</feature>
<keyword evidence="11" id="KW-1185">Reference proteome</keyword>
<evidence type="ECO:0000256" key="4">
    <source>
        <dbReference type="ARBA" id="ARBA00023163"/>
    </source>
</evidence>
<dbReference type="Pfam" id="PF10513">
    <property type="entry name" value="EPL1"/>
    <property type="match status" value="1"/>
</dbReference>
<dbReference type="EMBL" id="JAODAN010000003">
    <property type="protein sequence ID" value="KAK1925634.1"/>
    <property type="molecule type" value="Genomic_DNA"/>
</dbReference>
<feature type="region of interest" description="Disordered" evidence="8">
    <location>
        <begin position="813"/>
        <end position="869"/>
    </location>
</feature>
<feature type="region of interest" description="Disordered" evidence="8">
    <location>
        <begin position="621"/>
        <end position="666"/>
    </location>
</feature>
<sequence length="869" mass="96459">MVSQRLVTSSRRAGRVTNKTRLLVVRGSDDAGLGEAETIVWDDGAANGEAAKHQHVGAKGVESGELLEHHLQAALSSASLIHSRTSSAGPTAPSASRNARGDSSSTGAAASTPASTAAGAAASTAAALNYHIPTPDATGLIQNAEYAKLYPPSQYYESSGYIKYSDTVEESSGGIGGLGYCMDDRDEAWLTAFNAKAEGGSGENGSNGSAQSPLKESKAENAMPPPPTIGRPRREKGKEKDKEEKPHSPVFISEDVFEYIMGVLEKHTEDNVPMLHTNLDLMPEFSSIEHLFASPLPASFYPNFEVPRNLPPTKDLVRMAQRIYSHWKERRIERKGKTIMPTLNYDETNDGDPYVCFRRRDVRATRKTRLKDNGSIEKMQKLQVEMKQVHIIAQMVLRRETEKLAGYRAEKEVWEAKWKLYETKKRWPSLGITKEEEELITGRQGRETAMAAAGVVNASMLGGRDPLAQQRENIPSIRRKNPEKEREEREKRERGAIEQAKIVERGLGLGAGARSSAPEVLKERMLALQQQLDEILARRRQQDAEWDDMTDSSYQPLPTSASQHAYRPITSLDPRAAFAVARAPGPDDEELPIRPTSFRLRRGRGGVVHLDRRPAVYARHRGCMPKDPKELSSWLFPDASADKPSRPRPRSIDEDEDEDVDDGRAEIKRRRLNESVRYDVNRGGAVGVGMGITEDNDHIVIDDYDPKYSKFRVGLYRDGDVERLRPDHNPLVTATQALDAPPELPPIPIFNRPPVVRQHDPQMVAQLQQQQMIQQQQMEQFQRYQMMAQQQAMAAQQQAALQAQAQQQFAQQQQAAQGQPGQQQQQQAQNGTNAGQPFSPQLPAGGLQLKLPPHAAARLGAATQQPQRV</sequence>
<dbReference type="GO" id="GO:0035267">
    <property type="term" value="C:NuA4 histone acetyltransferase complex"/>
    <property type="evidence" value="ECO:0007669"/>
    <property type="project" value="InterPro"/>
</dbReference>
<evidence type="ECO:0000259" key="9">
    <source>
        <dbReference type="Pfam" id="PF10513"/>
    </source>
</evidence>
<evidence type="ECO:0000256" key="5">
    <source>
        <dbReference type="ARBA" id="ARBA00023242"/>
    </source>
</evidence>
<name>A0AAD9FSU1_PAPLA</name>
<dbReference type="InterPro" id="IPR024943">
    <property type="entry name" value="Enhancer_polycomb"/>
</dbReference>
<feature type="compositionally biased region" description="Basic and acidic residues" evidence="8">
    <location>
        <begin position="236"/>
        <end position="247"/>
    </location>
</feature>
<feature type="compositionally biased region" description="Polar residues" evidence="8">
    <location>
        <begin position="551"/>
        <end position="563"/>
    </location>
</feature>
<evidence type="ECO:0000256" key="8">
    <source>
        <dbReference type="SAM" id="MobiDB-lite"/>
    </source>
</evidence>
<feature type="region of interest" description="Disordered" evidence="8">
    <location>
        <begin position="461"/>
        <end position="494"/>
    </location>
</feature>
<evidence type="ECO:0000256" key="1">
    <source>
        <dbReference type="ARBA" id="ARBA00004123"/>
    </source>
</evidence>
<dbReference type="GO" id="GO:0006357">
    <property type="term" value="P:regulation of transcription by RNA polymerase II"/>
    <property type="evidence" value="ECO:0007669"/>
    <property type="project" value="InterPro"/>
</dbReference>
<organism evidence="10 11">
    <name type="scientific">Papiliotrema laurentii</name>
    <name type="common">Cryptococcus laurentii</name>
    <dbReference type="NCBI Taxonomy" id="5418"/>
    <lineage>
        <taxon>Eukaryota</taxon>
        <taxon>Fungi</taxon>
        <taxon>Dikarya</taxon>
        <taxon>Basidiomycota</taxon>
        <taxon>Agaricomycotina</taxon>
        <taxon>Tremellomycetes</taxon>
        <taxon>Tremellales</taxon>
        <taxon>Rhynchogastremaceae</taxon>
        <taxon>Papiliotrema</taxon>
    </lineage>
</organism>
<feature type="domain" description="Enhancer of polycomb-like N-terminal" evidence="9">
    <location>
        <begin position="14"/>
        <end position="266"/>
    </location>
</feature>
<evidence type="ECO:0000256" key="6">
    <source>
        <dbReference type="ARBA" id="ARBA00025513"/>
    </source>
</evidence>
<feature type="compositionally biased region" description="Low complexity" evidence="8">
    <location>
        <begin position="813"/>
        <end position="829"/>
    </location>
</feature>
<evidence type="ECO:0000256" key="7">
    <source>
        <dbReference type="RuleBase" id="RU361124"/>
    </source>
</evidence>
<dbReference type="AlphaFoldDB" id="A0AAD9FSU1"/>
<accession>A0AAD9FSU1</accession>
<comment type="similarity">
    <text evidence="2 7">Belongs to the enhancer of polycomb family.</text>
</comment>
<dbReference type="Proteomes" id="UP001182556">
    <property type="component" value="Unassembled WGS sequence"/>
</dbReference>
<evidence type="ECO:0000256" key="2">
    <source>
        <dbReference type="ARBA" id="ARBA00008035"/>
    </source>
</evidence>
<evidence type="ECO:0000313" key="10">
    <source>
        <dbReference type="EMBL" id="KAK1925634.1"/>
    </source>
</evidence>